<name>A0A915IPL7_ROMCU</name>
<sequence length="219" mass="25610">LIKSLEEENRVNNYLIEEKLPKEIEARRKVVQQLQKLASVPAMDAKDLEELKSKMYQLNDEITELIERKNFDSNPVDDQLAVFRQQANIVNRKKEVTAEKVNDLRIEAQQSEEELKQKKDLMRDSEGNEYVTNVQFKNYVNKLRSKTNLYKKKRGEMQDLAAELGVLSRTQELLKQQDISWWNNGFHEVVVNLTLQLILFRQIEGTIGGNDEISSQQNM</sequence>
<dbReference type="GO" id="GO:0030992">
    <property type="term" value="C:intraciliary transport particle B"/>
    <property type="evidence" value="ECO:0007669"/>
    <property type="project" value="InterPro"/>
</dbReference>
<feature type="coiled-coil region" evidence="1">
    <location>
        <begin position="94"/>
        <end position="128"/>
    </location>
</feature>
<dbReference type="PANTHER" id="PTHR15614:SF2">
    <property type="entry name" value="INTRAFLAGELLAR TRANSPORT PROTEIN 81 HOMOLOG"/>
    <property type="match status" value="1"/>
</dbReference>
<evidence type="ECO:0000313" key="2">
    <source>
        <dbReference type="Proteomes" id="UP000887565"/>
    </source>
</evidence>
<dbReference type="GO" id="GO:0036064">
    <property type="term" value="C:ciliary basal body"/>
    <property type="evidence" value="ECO:0007669"/>
    <property type="project" value="TreeGrafter"/>
</dbReference>
<dbReference type="PANTHER" id="PTHR15614">
    <property type="entry name" value="INTRAFLAGELLAR TRANSPORT PROTEIN 81 HOMOLOG"/>
    <property type="match status" value="1"/>
</dbReference>
<dbReference type="GO" id="GO:0015631">
    <property type="term" value="F:tubulin binding"/>
    <property type="evidence" value="ECO:0007669"/>
    <property type="project" value="InterPro"/>
</dbReference>
<dbReference type="OMA" id="RQQANIV"/>
<dbReference type="AlphaFoldDB" id="A0A915IPL7"/>
<protein>
    <submittedName>
        <fullName evidence="3">Uncharacterized protein</fullName>
    </submittedName>
</protein>
<dbReference type="WBParaSite" id="nRc.2.0.1.t16133-RA">
    <property type="protein sequence ID" value="nRc.2.0.1.t16133-RA"/>
    <property type="gene ID" value="nRc.2.0.1.g16133"/>
</dbReference>
<dbReference type="InterPro" id="IPR029600">
    <property type="entry name" value="IFT81"/>
</dbReference>
<dbReference type="Proteomes" id="UP000887565">
    <property type="component" value="Unplaced"/>
</dbReference>
<keyword evidence="1" id="KW-0175">Coiled coil</keyword>
<dbReference type="GO" id="GO:0042073">
    <property type="term" value="P:intraciliary transport"/>
    <property type="evidence" value="ECO:0007669"/>
    <property type="project" value="InterPro"/>
</dbReference>
<organism evidence="2 3">
    <name type="scientific">Romanomermis culicivorax</name>
    <name type="common">Nematode worm</name>
    <dbReference type="NCBI Taxonomy" id="13658"/>
    <lineage>
        <taxon>Eukaryota</taxon>
        <taxon>Metazoa</taxon>
        <taxon>Ecdysozoa</taxon>
        <taxon>Nematoda</taxon>
        <taxon>Enoplea</taxon>
        <taxon>Dorylaimia</taxon>
        <taxon>Mermithida</taxon>
        <taxon>Mermithoidea</taxon>
        <taxon>Mermithidae</taxon>
        <taxon>Romanomermis</taxon>
    </lineage>
</organism>
<accession>A0A915IPL7</accession>
<keyword evidence="2" id="KW-1185">Reference proteome</keyword>
<evidence type="ECO:0000313" key="3">
    <source>
        <dbReference type="WBParaSite" id="nRc.2.0.1.t16133-RA"/>
    </source>
</evidence>
<reference evidence="3" key="1">
    <citation type="submission" date="2022-11" db="UniProtKB">
        <authorList>
            <consortium name="WormBaseParasite"/>
        </authorList>
    </citation>
    <scope>IDENTIFICATION</scope>
</reference>
<evidence type="ECO:0000256" key="1">
    <source>
        <dbReference type="SAM" id="Coils"/>
    </source>
</evidence>
<proteinExistence type="predicted"/>
<dbReference type="GO" id="GO:0060271">
    <property type="term" value="P:cilium assembly"/>
    <property type="evidence" value="ECO:0007669"/>
    <property type="project" value="InterPro"/>
</dbReference>